<evidence type="ECO:0000256" key="1">
    <source>
        <dbReference type="SAM" id="SignalP"/>
    </source>
</evidence>
<accession>A0AAV0TZ87</accession>
<name>A0AAV0TZ87_HYABA</name>
<proteinExistence type="predicted"/>
<feature type="chain" id="PRO_5043976189" description="Cysteine-rich protein" evidence="1">
    <location>
        <begin position="18"/>
        <end position="207"/>
    </location>
</feature>
<reference evidence="2" key="1">
    <citation type="submission" date="2022-12" db="EMBL/GenBank/DDBJ databases">
        <authorList>
            <person name="Webb A."/>
        </authorList>
    </citation>
    <scope>NUCLEOTIDE SEQUENCE</scope>
    <source>
        <strain evidence="2">Hp1</strain>
    </source>
</reference>
<feature type="signal peptide" evidence="1">
    <location>
        <begin position="1"/>
        <end position="17"/>
    </location>
</feature>
<evidence type="ECO:0000313" key="3">
    <source>
        <dbReference type="Proteomes" id="UP001162031"/>
    </source>
</evidence>
<dbReference type="EMBL" id="CANTFL010000751">
    <property type="protein sequence ID" value="CAI5727546.1"/>
    <property type="molecule type" value="Genomic_DNA"/>
</dbReference>
<comment type="caution">
    <text evidence="2">The sequence shown here is derived from an EMBL/GenBank/DDBJ whole genome shotgun (WGS) entry which is preliminary data.</text>
</comment>
<evidence type="ECO:0000313" key="2">
    <source>
        <dbReference type="EMBL" id="CAI5727546.1"/>
    </source>
</evidence>
<protein>
    <recommendedName>
        <fullName evidence="4">Cysteine-rich protein</fullName>
    </recommendedName>
</protein>
<gene>
    <name evidence="2" type="ORF">HBR001_LOCUS4114</name>
</gene>
<dbReference type="Proteomes" id="UP001162031">
    <property type="component" value="Unassembled WGS sequence"/>
</dbReference>
<sequence>MPSLLVVSAMLAAAASAVSVNIKVHSSLAMKFREVTVIKDNAVCPNGGDVLMCESLSYECQDDGKGGRACLERDDSFLDAVDNNTAIYWAECGVVDKSKPTKCLQPFDCSCNDDANSKCFCKPPDAWRAHRGVAKTCVTSKGKENACDSGKYCRTHDDKQECAPMPYPPTLTTLYSDCTNDKKCDEDLTCKAFDSFSMCLENKEKQS</sequence>
<dbReference type="AlphaFoldDB" id="A0AAV0TZ87"/>
<keyword evidence="3" id="KW-1185">Reference proteome</keyword>
<keyword evidence="1" id="KW-0732">Signal</keyword>
<organism evidence="2 3">
    <name type="scientific">Hyaloperonospora brassicae</name>
    <name type="common">Brassica downy mildew</name>
    <name type="synonym">Peronospora brassicae</name>
    <dbReference type="NCBI Taxonomy" id="162125"/>
    <lineage>
        <taxon>Eukaryota</taxon>
        <taxon>Sar</taxon>
        <taxon>Stramenopiles</taxon>
        <taxon>Oomycota</taxon>
        <taxon>Peronosporomycetes</taxon>
        <taxon>Peronosporales</taxon>
        <taxon>Peronosporaceae</taxon>
        <taxon>Hyaloperonospora</taxon>
    </lineage>
</organism>
<evidence type="ECO:0008006" key="4">
    <source>
        <dbReference type="Google" id="ProtNLM"/>
    </source>
</evidence>